<dbReference type="InterPro" id="IPR013083">
    <property type="entry name" value="Znf_RING/FYVE/PHD"/>
</dbReference>
<keyword evidence="13" id="KW-1185">Reference proteome</keyword>
<evidence type="ECO:0000259" key="9">
    <source>
        <dbReference type="PROSITE" id="PS50089"/>
    </source>
</evidence>
<dbReference type="Proteomes" id="UP000694407">
    <property type="component" value="Unplaced"/>
</dbReference>
<proteinExistence type="predicted"/>
<dbReference type="GO" id="GO:0005737">
    <property type="term" value="C:cytoplasm"/>
    <property type="evidence" value="ECO:0007669"/>
    <property type="project" value="UniProtKB-SubCell"/>
</dbReference>
<keyword evidence="4 7" id="KW-0863">Zinc-finger</keyword>
<dbReference type="GeneTree" id="ENSGT00940000162320"/>
<dbReference type="InterPro" id="IPR043136">
    <property type="entry name" value="B30.2/SPRY_sf"/>
</dbReference>
<accession>A0A8C5ZGM9</accession>
<evidence type="ECO:0000256" key="1">
    <source>
        <dbReference type="ARBA" id="ARBA00004496"/>
    </source>
</evidence>
<dbReference type="PROSITE" id="PS50119">
    <property type="entry name" value="ZF_BBOX"/>
    <property type="match status" value="1"/>
</dbReference>
<dbReference type="Gene3D" id="3.30.40.10">
    <property type="entry name" value="Zinc/RING finger domain, C3HC4 (zinc finger)"/>
    <property type="match status" value="1"/>
</dbReference>
<dbReference type="GO" id="GO:0008270">
    <property type="term" value="F:zinc ion binding"/>
    <property type="evidence" value="ECO:0007669"/>
    <property type="project" value="UniProtKB-KW"/>
</dbReference>
<dbReference type="Pfam" id="PF00622">
    <property type="entry name" value="SPRY"/>
    <property type="match status" value="1"/>
</dbReference>
<gene>
    <name evidence="12" type="primary">TRIM34</name>
</gene>
<dbReference type="InterPro" id="IPR017907">
    <property type="entry name" value="Znf_RING_CS"/>
</dbReference>
<dbReference type="SMART" id="SM00184">
    <property type="entry name" value="RING"/>
    <property type="match status" value="1"/>
</dbReference>
<dbReference type="Pfam" id="PF13445">
    <property type="entry name" value="zf-RING_UBOX"/>
    <property type="match status" value="1"/>
</dbReference>
<dbReference type="InterPro" id="IPR001870">
    <property type="entry name" value="B30.2/SPRY"/>
</dbReference>
<evidence type="ECO:0000256" key="6">
    <source>
        <dbReference type="ARBA" id="ARBA00023054"/>
    </source>
</evidence>
<dbReference type="Ensembl" id="ENSMMMT00000017102.1">
    <property type="protein sequence ID" value="ENSMMMP00000014990.1"/>
    <property type="gene ID" value="ENSMMMG00000013334.1"/>
</dbReference>
<feature type="domain" description="B30.2/SPRY" evidence="11">
    <location>
        <begin position="282"/>
        <end position="485"/>
    </location>
</feature>
<reference evidence="12" key="1">
    <citation type="submission" date="2025-08" db="UniProtKB">
        <authorList>
            <consortium name="Ensembl"/>
        </authorList>
    </citation>
    <scope>IDENTIFICATION</scope>
</reference>
<dbReference type="Pfam" id="PF00643">
    <property type="entry name" value="zf-B_box"/>
    <property type="match status" value="1"/>
</dbReference>
<dbReference type="GO" id="GO:0042802">
    <property type="term" value="F:identical protein binding"/>
    <property type="evidence" value="ECO:0007669"/>
    <property type="project" value="Ensembl"/>
</dbReference>
<sequence length="485" mass="56082">MASKTLVNTQEKAKCPICLKHLTELLTLGCGHSYCQTCISRNKKSVTSPGGENRCFICSIRNLFGNTKANQPPADVAEGLREVKLSPSTVQNADLCARHGENLLLFCVEDRKVICWLCELSQEHRGHRTLFMDEVTKECQDKLQAVLKRLRKEQEEAEKLEADIQEEITSWKFQVETERKRIQMEFNHLRRILDSEEERELQRLDREEKTTLDSLAEAEDELVYQKQLVKELLSDLERRSQWSTMELLQDTSGIMKWSEIWTLKKPKTVSKKLKTVFRAPDLRGMLQSFRELTDAQCYWVDLTLNPGNLNLNLALSEDERQVTSVCIWPLKRYDCGILSSQHFSSGKHYWEVDVSKKTSWILGVHCRKRSAKYAERKDANHTNVSSTYRPKYGYWVIGLQNNFEYIVFEDSSSSDPKVLALFMAIPPRRVGVFLDYEAGIVSFLNVTNHGSLIYKFSKCYFSQPAYAYFNLYKCPAPMTLCLPNC</sequence>
<dbReference type="InterPro" id="IPR050143">
    <property type="entry name" value="TRIM/RBCC"/>
</dbReference>
<evidence type="ECO:0000259" key="11">
    <source>
        <dbReference type="PROSITE" id="PS50188"/>
    </source>
</evidence>
<dbReference type="InterPro" id="IPR027370">
    <property type="entry name" value="Znf-RING_euk"/>
</dbReference>
<dbReference type="Gene3D" id="2.60.120.920">
    <property type="match status" value="1"/>
</dbReference>
<evidence type="ECO:0000256" key="4">
    <source>
        <dbReference type="ARBA" id="ARBA00022771"/>
    </source>
</evidence>
<dbReference type="InterPro" id="IPR001841">
    <property type="entry name" value="Znf_RING"/>
</dbReference>
<comment type="subcellular location">
    <subcellularLocation>
        <location evidence="1">Cytoplasm</location>
    </subcellularLocation>
</comment>
<dbReference type="SMART" id="SM00336">
    <property type="entry name" value="BBOX"/>
    <property type="match status" value="1"/>
</dbReference>
<dbReference type="PROSITE" id="PS50089">
    <property type="entry name" value="ZF_RING_2"/>
    <property type="match status" value="1"/>
</dbReference>
<dbReference type="InterPro" id="IPR003877">
    <property type="entry name" value="SPRY_dom"/>
</dbReference>
<evidence type="ECO:0000259" key="10">
    <source>
        <dbReference type="PROSITE" id="PS50119"/>
    </source>
</evidence>
<evidence type="ECO:0000256" key="3">
    <source>
        <dbReference type="ARBA" id="ARBA00022723"/>
    </source>
</evidence>
<organism evidence="12 13">
    <name type="scientific">Marmota marmota marmota</name>
    <name type="common">Alpine marmot</name>
    <dbReference type="NCBI Taxonomy" id="9994"/>
    <lineage>
        <taxon>Eukaryota</taxon>
        <taxon>Metazoa</taxon>
        <taxon>Chordata</taxon>
        <taxon>Craniata</taxon>
        <taxon>Vertebrata</taxon>
        <taxon>Euteleostomi</taxon>
        <taxon>Mammalia</taxon>
        <taxon>Eutheria</taxon>
        <taxon>Euarchontoglires</taxon>
        <taxon>Glires</taxon>
        <taxon>Rodentia</taxon>
        <taxon>Sciuromorpha</taxon>
        <taxon>Sciuridae</taxon>
        <taxon>Xerinae</taxon>
        <taxon>Marmotini</taxon>
        <taxon>Marmota</taxon>
    </lineage>
</organism>
<dbReference type="PANTHER" id="PTHR24103">
    <property type="entry name" value="E3 UBIQUITIN-PROTEIN LIGASE TRIM"/>
    <property type="match status" value="1"/>
</dbReference>
<dbReference type="InterPro" id="IPR000315">
    <property type="entry name" value="Znf_B-box"/>
</dbReference>
<keyword evidence="6 8" id="KW-0175">Coiled coil</keyword>
<dbReference type="InterPro" id="IPR003879">
    <property type="entry name" value="Butyrophylin_SPRY"/>
</dbReference>
<evidence type="ECO:0000313" key="13">
    <source>
        <dbReference type="Proteomes" id="UP000694407"/>
    </source>
</evidence>
<evidence type="ECO:0000313" key="12">
    <source>
        <dbReference type="Ensembl" id="ENSMMMP00000014990.1"/>
    </source>
</evidence>
<dbReference type="FunFam" id="3.30.160.60:FF:000386">
    <property type="entry name" value="Tripartite motif-containing 5 (Predicted)"/>
    <property type="match status" value="1"/>
</dbReference>
<dbReference type="AlphaFoldDB" id="A0A8C5ZGM9"/>
<evidence type="ECO:0000256" key="5">
    <source>
        <dbReference type="ARBA" id="ARBA00022833"/>
    </source>
</evidence>
<dbReference type="Gene3D" id="3.30.160.60">
    <property type="entry name" value="Classic Zinc Finger"/>
    <property type="match status" value="1"/>
</dbReference>
<keyword evidence="2" id="KW-0963">Cytoplasm</keyword>
<dbReference type="SUPFAM" id="SSF49899">
    <property type="entry name" value="Concanavalin A-like lectins/glucanases"/>
    <property type="match status" value="1"/>
</dbReference>
<feature type="domain" description="RING-type" evidence="9">
    <location>
        <begin position="15"/>
        <end position="59"/>
    </location>
</feature>
<protein>
    <submittedName>
        <fullName evidence="12">Tripartite motif containing 34</fullName>
    </submittedName>
</protein>
<dbReference type="PROSITE" id="PS50188">
    <property type="entry name" value="B302_SPRY"/>
    <property type="match status" value="1"/>
</dbReference>
<evidence type="ECO:0000256" key="2">
    <source>
        <dbReference type="ARBA" id="ARBA00022490"/>
    </source>
</evidence>
<dbReference type="PRINTS" id="PR01407">
    <property type="entry name" value="BUTYPHLNCDUF"/>
</dbReference>
<dbReference type="PROSITE" id="PS00518">
    <property type="entry name" value="ZF_RING_1"/>
    <property type="match status" value="1"/>
</dbReference>
<dbReference type="CDD" id="cd19761">
    <property type="entry name" value="Bbox2_TRIM5-like"/>
    <property type="match status" value="1"/>
</dbReference>
<keyword evidence="3" id="KW-0479">Metal-binding</keyword>
<reference evidence="12" key="2">
    <citation type="submission" date="2025-09" db="UniProtKB">
        <authorList>
            <consortium name="Ensembl"/>
        </authorList>
    </citation>
    <scope>IDENTIFICATION</scope>
</reference>
<dbReference type="SMART" id="SM00449">
    <property type="entry name" value="SPRY"/>
    <property type="match status" value="1"/>
</dbReference>
<feature type="coiled-coil region" evidence="8">
    <location>
        <begin position="136"/>
        <end position="235"/>
    </location>
</feature>
<evidence type="ECO:0000256" key="7">
    <source>
        <dbReference type="PROSITE-ProRule" id="PRU00024"/>
    </source>
</evidence>
<name>A0A8C5ZGM9_MARMA</name>
<dbReference type="SUPFAM" id="SSF57850">
    <property type="entry name" value="RING/U-box"/>
    <property type="match status" value="1"/>
</dbReference>
<evidence type="ECO:0000256" key="8">
    <source>
        <dbReference type="SAM" id="Coils"/>
    </source>
</evidence>
<dbReference type="SUPFAM" id="SSF57845">
    <property type="entry name" value="B-box zinc-binding domain"/>
    <property type="match status" value="1"/>
</dbReference>
<keyword evidence="5" id="KW-0862">Zinc</keyword>
<dbReference type="InterPro" id="IPR013320">
    <property type="entry name" value="ConA-like_dom_sf"/>
</dbReference>
<feature type="domain" description="B box-type" evidence="10">
    <location>
        <begin position="91"/>
        <end position="132"/>
    </location>
</feature>